<evidence type="ECO:0000256" key="6">
    <source>
        <dbReference type="ARBA" id="ARBA00022692"/>
    </source>
</evidence>
<comment type="subcellular location">
    <subcellularLocation>
        <location evidence="15">Cell outer membrane</location>
        <topology evidence="15">Multi-pass membrane protein</topology>
    </subcellularLocation>
    <text evidence="15">One of the very few enzymes located there.</text>
</comment>
<feature type="signal peptide" evidence="15">
    <location>
        <begin position="1"/>
        <end position="23"/>
    </location>
</feature>
<evidence type="ECO:0000256" key="9">
    <source>
        <dbReference type="ARBA" id="ARBA00022801"/>
    </source>
</evidence>
<keyword evidence="8 15" id="KW-0732">Signal</keyword>
<evidence type="ECO:0000256" key="3">
    <source>
        <dbReference type="ARBA" id="ARBA00010525"/>
    </source>
</evidence>
<comment type="subunit">
    <text evidence="4 15">Homodimer; dimerization is reversible, and the dimeric form is the active one.</text>
</comment>
<evidence type="ECO:0000256" key="14">
    <source>
        <dbReference type="ARBA" id="ARBA00023237"/>
    </source>
</evidence>
<keyword evidence="11 15" id="KW-0442">Lipid degradation</keyword>
<keyword evidence="6" id="KW-0812">Transmembrane</keyword>
<evidence type="ECO:0000256" key="12">
    <source>
        <dbReference type="ARBA" id="ARBA00023098"/>
    </source>
</evidence>
<dbReference type="RefSeq" id="WP_354601206.1">
    <property type="nucleotide sequence ID" value="NZ_JBEWZI010000010.1"/>
</dbReference>
<organism evidence="16 17">
    <name type="scientific">Uliginosibacterium flavum</name>
    <dbReference type="NCBI Taxonomy" id="1396831"/>
    <lineage>
        <taxon>Bacteria</taxon>
        <taxon>Pseudomonadati</taxon>
        <taxon>Pseudomonadota</taxon>
        <taxon>Betaproteobacteria</taxon>
        <taxon>Rhodocyclales</taxon>
        <taxon>Zoogloeaceae</taxon>
        <taxon>Uliginosibacterium</taxon>
    </lineage>
</organism>
<accession>A0ABV2TLE9</accession>
<dbReference type="EC" id="3.1.1.32" evidence="15"/>
<evidence type="ECO:0000256" key="5">
    <source>
        <dbReference type="ARBA" id="ARBA00022452"/>
    </source>
</evidence>
<reference evidence="16 17" key="1">
    <citation type="submission" date="2024-07" db="EMBL/GenBank/DDBJ databases">
        <title>Uliginosibacterium flavum JJ3220;KACC:17644.</title>
        <authorList>
            <person name="Kim M.K."/>
        </authorList>
    </citation>
    <scope>NUCLEOTIDE SEQUENCE [LARGE SCALE GENOMIC DNA]</scope>
    <source>
        <strain evidence="16 17">KACC:17644</strain>
    </source>
</reference>
<gene>
    <name evidence="16" type="ORF">ABXR19_11175</name>
</gene>
<evidence type="ECO:0000256" key="13">
    <source>
        <dbReference type="ARBA" id="ARBA00023136"/>
    </source>
</evidence>
<dbReference type="InterPro" id="IPR036541">
    <property type="entry name" value="PLipase_A1_sf"/>
</dbReference>
<keyword evidence="14 15" id="KW-0998">Cell outer membrane</keyword>
<evidence type="ECO:0000313" key="16">
    <source>
        <dbReference type="EMBL" id="MET7014751.1"/>
    </source>
</evidence>
<keyword evidence="17" id="KW-1185">Reference proteome</keyword>
<keyword evidence="12 15" id="KW-0443">Lipid metabolism</keyword>
<sequence>MNKQNGLALLGVGLMSMSMAAHADADLDRCLMERLAGASDTMTVAELKAACKTTPSNAPKTAVVTRRIQEETVGYGKRYALTPHRLNYVLPLTYDQRRPSNATFRNESTEGDVSAQKIETKFQLSFKFPLLLDAFGADGDLIAGYTQRSFWQMYNSDASRPFRETNYEPEIWYQYPVNRSALGWNMVSASVGLNHQSNGRGQEYSRSWNRLMGGLIFEHGEYAVALRPWLRIKEKTDDDNPDISQYLGRFDLAVGRKFGNHSLDLQLRNNLKTQENRGSVQLGWSFPLSRSPQLRGYVQWFSGYGESLMDYNHYQNTLGIGVQMADW</sequence>
<dbReference type="Gene3D" id="2.40.230.10">
    <property type="entry name" value="Phospholipase A1"/>
    <property type="match status" value="1"/>
</dbReference>
<evidence type="ECO:0000256" key="10">
    <source>
        <dbReference type="ARBA" id="ARBA00022837"/>
    </source>
</evidence>
<comment type="cofactor">
    <cofactor evidence="15">
        <name>Ca(2+)</name>
        <dbReference type="ChEBI" id="CHEBI:29108"/>
    </cofactor>
    <text evidence="15">Binds 1 Ca(2+) ion per monomer. In the dimeric form the Ca(2+) is bound by different amino acids with binding of each Ca(2+) shared with ligands coming from each monomer. The Ca(2+) ion may have a role in catalysis.</text>
</comment>
<keyword evidence="10 15" id="KW-0106">Calcium</keyword>
<dbReference type="PANTHER" id="PTHR40457">
    <property type="entry name" value="PHOSPHOLIPASE A1"/>
    <property type="match status" value="1"/>
</dbReference>
<evidence type="ECO:0000256" key="1">
    <source>
        <dbReference type="ARBA" id="ARBA00000111"/>
    </source>
</evidence>
<proteinExistence type="inferred from homology"/>
<dbReference type="CDD" id="cd00541">
    <property type="entry name" value="OMPLA"/>
    <property type="match status" value="1"/>
</dbReference>
<dbReference type="SUPFAM" id="SSF56931">
    <property type="entry name" value="Outer membrane phospholipase A (OMPLA)"/>
    <property type="match status" value="1"/>
</dbReference>
<keyword evidence="9 15" id="KW-0378">Hydrolase</keyword>
<comment type="catalytic activity">
    <reaction evidence="1 15">
        <text>a 1,2-diacyl-sn-glycero-3-phosphocholine + H2O = a 2-acyl-sn-glycero-3-phosphocholine + a fatty acid + H(+)</text>
        <dbReference type="Rhea" id="RHEA:18689"/>
        <dbReference type="ChEBI" id="CHEBI:15377"/>
        <dbReference type="ChEBI" id="CHEBI:15378"/>
        <dbReference type="ChEBI" id="CHEBI:28868"/>
        <dbReference type="ChEBI" id="CHEBI:57643"/>
        <dbReference type="ChEBI" id="CHEBI:57875"/>
        <dbReference type="EC" id="3.1.1.32"/>
    </reaction>
</comment>
<dbReference type="PRINTS" id="PR01486">
    <property type="entry name" value="PHPHLIPASEA1"/>
</dbReference>
<comment type="caution">
    <text evidence="16">The sequence shown here is derived from an EMBL/GenBank/DDBJ whole genome shotgun (WGS) entry which is preliminary data.</text>
</comment>
<keyword evidence="5" id="KW-1134">Transmembrane beta strand</keyword>
<evidence type="ECO:0000256" key="8">
    <source>
        <dbReference type="ARBA" id="ARBA00022729"/>
    </source>
</evidence>
<keyword evidence="13" id="KW-0472">Membrane</keyword>
<dbReference type="PANTHER" id="PTHR40457:SF1">
    <property type="entry name" value="PHOSPHOLIPASE A1"/>
    <property type="match status" value="1"/>
</dbReference>
<evidence type="ECO:0000256" key="7">
    <source>
        <dbReference type="ARBA" id="ARBA00022723"/>
    </source>
</evidence>
<dbReference type="InterPro" id="IPR003187">
    <property type="entry name" value="PLipase_A1"/>
</dbReference>
<evidence type="ECO:0000256" key="4">
    <source>
        <dbReference type="ARBA" id="ARBA00011702"/>
    </source>
</evidence>
<dbReference type="EMBL" id="JBEWZI010000010">
    <property type="protein sequence ID" value="MET7014751.1"/>
    <property type="molecule type" value="Genomic_DNA"/>
</dbReference>
<comment type="catalytic activity">
    <reaction evidence="2 15">
        <text>a 1,2-diacyl-sn-glycero-3-phosphocholine + H2O = a 1-acyl-sn-glycero-3-phosphocholine + a fatty acid + H(+)</text>
        <dbReference type="Rhea" id="RHEA:15801"/>
        <dbReference type="ChEBI" id="CHEBI:15377"/>
        <dbReference type="ChEBI" id="CHEBI:15378"/>
        <dbReference type="ChEBI" id="CHEBI:28868"/>
        <dbReference type="ChEBI" id="CHEBI:57643"/>
        <dbReference type="ChEBI" id="CHEBI:58168"/>
        <dbReference type="EC" id="3.1.1.4"/>
    </reaction>
</comment>
<feature type="chain" id="PRO_5044961029" description="Phospholipase A1" evidence="15">
    <location>
        <begin position="24"/>
        <end position="327"/>
    </location>
</feature>
<dbReference type="EC" id="3.1.1.4" evidence="15"/>
<protein>
    <recommendedName>
        <fullName evidence="15">Phospholipase A1</fullName>
        <ecNumber evidence="15">3.1.1.32</ecNumber>
        <ecNumber evidence="15">3.1.1.4</ecNumber>
    </recommendedName>
    <alternativeName>
        <fullName evidence="15">Phosphatidylcholine 1-acylhydrolase</fullName>
    </alternativeName>
</protein>
<dbReference type="Pfam" id="PF02253">
    <property type="entry name" value="PLA1"/>
    <property type="match status" value="1"/>
</dbReference>
<evidence type="ECO:0000256" key="11">
    <source>
        <dbReference type="ARBA" id="ARBA00022963"/>
    </source>
</evidence>
<evidence type="ECO:0000256" key="2">
    <source>
        <dbReference type="ARBA" id="ARBA00001604"/>
    </source>
</evidence>
<evidence type="ECO:0000313" key="17">
    <source>
        <dbReference type="Proteomes" id="UP001549691"/>
    </source>
</evidence>
<keyword evidence="7 15" id="KW-0479">Metal-binding</keyword>
<evidence type="ECO:0000256" key="15">
    <source>
        <dbReference type="RuleBase" id="RU366027"/>
    </source>
</evidence>
<dbReference type="Proteomes" id="UP001549691">
    <property type="component" value="Unassembled WGS sequence"/>
</dbReference>
<comment type="function">
    <text evidence="15">Hydrolysis of phosphatidylcholine with phospholipase A2 (EC 3.1.1.4) and phospholipase A1 (EC 3.1.1.32) activities.</text>
</comment>
<name>A0ABV2TLE9_9RHOO</name>
<comment type="similarity">
    <text evidence="3 15">Belongs to the phospholipase A1 family.</text>
</comment>